<dbReference type="EMBL" id="JBEYXV010000028">
    <property type="protein sequence ID" value="MEU6826584.1"/>
    <property type="molecule type" value="Genomic_DNA"/>
</dbReference>
<dbReference type="PANTHER" id="PTHR32097">
    <property type="entry name" value="CAMP-BINDING PROTEIN 1-RELATED"/>
    <property type="match status" value="1"/>
</dbReference>
<dbReference type="Gene3D" id="2.60.60.30">
    <property type="entry name" value="sav2460 like domains"/>
    <property type="match status" value="1"/>
</dbReference>
<reference evidence="4 5" key="1">
    <citation type="submission" date="2024-06" db="EMBL/GenBank/DDBJ databases">
        <title>The Natural Products Discovery Center: Release of the First 8490 Sequenced Strains for Exploring Actinobacteria Biosynthetic Diversity.</title>
        <authorList>
            <person name="Kalkreuter E."/>
            <person name="Kautsar S.A."/>
            <person name="Yang D."/>
            <person name="Bader C.D."/>
            <person name="Teijaro C.N."/>
            <person name="Fluegel L."/>
            <person name="Davis C.M."/>
            <person name="Simpson J.R."/>
            <person name="Lauterbach L."/>
            <person name="Steele A.D."/>
            <person name="Gui C."/>
            <person name="Meng S."/>
            <person name="Li G."/>
            <person name="Viehrig K."/>
            <person name="Ye F."/>
            <person name="Su P."/>
            <person name="Kiefer A.F."/>
            <person name="Nichols A."/>
            <person name="Cepeda A.J."/>
            <person name="Yan W."/>
            <person name="Fan B."/>
            <person name="Jiang Y."/>
            <person name="Adhikari A."/>
            <person name="Zheng C.-J."/>
            <person name="Schuster L."/>
            <person name="Cowan T.M."/>
            <person name="Smanski M.J."/>
            <person name="Chevrette M.G."/>
            <person name="De Carvalho L.P.S."/>
            <person name="Shen B."/>
        </authorList>
    </citation>
    <scope>NUCLEOTIDE SEQUENCE [LARGE SCALE GENOMIC DNA]</scope>
    <source>
        <strain evidence="4 5">NPDC046838</strain>
    </source>
</reference>
<organism evidence="4 5">
    <name type="scientific">Streptomyces atriruber</name>
    <dbReference type="NCBI Taxonomy" id="545121"/>
    <lineage>
        <taxon>Bacteria</taxon>
        <taxon>Bacillati</taxon>
        <taxon>Actinomycetota</taxon>
        <taxon>Actinomycetes</taxon>
        <taxon>Kitasatosporales</taxon>
        <taxon>Streptomycetaceae</taxon>
        <taxon>Streptomyces</taxon>
    </lineage>
</organism>
<dbReference type="InterPro" id="IPR051324">
    <property type="entry name" value="Stress/Tellurium_Resist"/>
</dbReference>
<dbReference type="RefSeq" id="WP_359357933.1">
    <property type="nucleotide sequence ID" value="NZ_JBEYXV010000028.1"/>
</dbReference>
<evidence type="ECO:0000313" key="4">
    <source>
        <dbReference type="EMBL" id="MEU6826584.1"/>
    </source>
</evidence>
<evidence type="ECO:0000313" key="5">
    <source>
        <dbReference type="Proteomes" id="UP001551176"/>
    </source>
</evidence>
<feature type="region of interest" description="Disordered" evidence="2">
    <location>
        <begin position="1"/>
        <end position="25"/>
    </location>
</feature>
<comment type="similarity">
    <text evidence="1">Belongs to the CAPAB/TerDEXZ family.</text>
</comment>
<dbReference type="InterPro" id="IPR003325">
    <property type="entry name" value="TerD"/>
</dbReference>
<keyword evidence="5" id="KW-1185">Reference proteome</keyword>
<accession>A0ABV3BZY0</accession>
<comment type="caution">
    <text evidence="4">The sequence shown here is derived from an EMBL/GenBank/DDBJ whole genome shotgun (WGS) entry which is preliminary data.</text>
</comment>
<sequence>MWWDEPGETTATRSRGGGSPVSSVSKGIKKVEVGLKWDPSPVGTPPNDLDIIAATYAADAPYGAPVYLVHFDSRSPDGTITLNRDSTTGQGFGFDEIMTLELDRLSATFTRVVVGVAIQQETGQKVFGDISNAAFRIREGHKNLAESDLSGVSGSTAATIGHFTRDESGAWSFRKVIRGFDADPTTFASLMGSEH</sequence>
<dbReference type="Proteomes" id="UP001551176">
    <property type="component" value="Unassembled WGS sequence"/>
</dbReference>
<proteinExistence type="inferred from homology"/>
<protein>
    <submittedName>
        <fullName evidence="4">TerD family protein</fullName>
    </submittedName>
</protein>
<dbReference type="Pfam" id="PF02342">
    <property type="entry name" value="TerD"/>
    <property type="match status" value="1"/>
</dbReference>
<feature type="domain" description="TerD" evidence="3">
    <location>
        <begin position="15"/>
        <end position="183"/>
    </location>
</feature>
<evidence type="ECO:0000256" key="1">
    <source>
        <dbReference type="ARBA" id="ARBA00008775"/>
    </source>
</evidence>
<name>A0ABV3BZY0_9ACTN</name>
<dbReference type="PANTHER" id="PTHR32097:SF4">
    <property type="entry name" value="GENERAL STRESS PROTEIN 16U"/>
    <property type="match status" value="1"/>
</dbReference>
<evidence type="ECO:0000259" key="3">
    <source>
        <dbReference type="Pfam" id="PF02342"/>
    </source>
</evidence>
<evidence type="ECO:0000256" key="2">
    <source>
        <dbReference type="SAM" id="MobiDB-lite"/>
    </source>
</evidence>
<gene>
    <name evidence="4" type="ORF">ABZ921_38770</name>
</gene>
<dbReference type="CDD" id="cd06974">
    <property type="entry name" value="TerD_like"/>
    <property type="match status" value="1"/>
</dbReference>